<dbReference type="EMBL" id="JBANRG010000025">
    <property type="protein sequence ID" value="KAK7454079.1"/>
    <property type="molecule type" value="Genomic_DNA"/>
</dbReference>
<keyword evidence="3" id="KW-1185">Reference proteome</keyword>
<reference evidence="2 3" key="1">
    <citation type="submission" date="2024-01" db="EMBL/GenBank/DDBJ databases">
        <title>A draft genome for the cacao thread blight pathogen Marasmiellus scandens.</title>
        <authorList>
            <person name="Baruah I.K."/>
            <person name="Leung J."/>
            <person name="Bukari Y."/>
            <person name="Amoako-Attah I."/>
            <person name="Meinhardt L.W."/>
            <person name="Bailey B.A."/>
            <person name="Cohen S.P."/>
        </authorList>
    </citation>
    <scope>NUCLEOTIDE SEQUENCE [LARGE SCALE GENOMIC DNA]</scope>
    <source>
        <strain evidence="2 3">GH-19</strain>
    </source>
</reference>
<feature type="compositionally biased region" description="Low complexity" evidence="1">
    <location>
        <begin position="15"/>
        <end position="30"/>
    </location>
</feature>
<evidence type="ECO:0000313" key="3">
    <source>
        <dbReference type="Proteomes" id="UP001498398"/>
    </source>
</evidence>
<accession>A0ABR1JBA0</accession>
<sequence>MRSIIELHLDTDTASQSSSHGQSSRKQSSSRAKEKKLLSEIDVVGLLGTSSVGTYEVQCLLSRCQKFFESRRADHFPGLLASYHLLRRLFALLDELESQRQSAYSLEKEVNDMKKLDTRSTGTVKRHKYEKLKVTADKILHTLKLFHNIANHTPEGRP</sequence>
<comment type="caution">
    <text evidence="2">The sequence shown here is derived from an EMBL/GenBank/DDBJ whole genome shotgun (WGS) entry which is preliminary data.</text>
</comment>
<proteinExistence type="predicted"/>
<evidence type="ECO:0000313" key="2">
    <source>
        <dbReference type="EMBL" id="KAK7454079.1"/>
    </source>
</evidence>
<feature type="region of interest" description="Disordered" evidence="1">
    <location>
        <begin position="9"/>
        <end position="33"/>
    </location>
</feature>
<organism evidence="2 3">
    <name type="scientific">Marasmiellus scandens</name>
    <dbReference type="NCBI Taxonomy" id="2682957"/>
    <lineage>
        <taxon>Eukaryota</taxon>
        <taxon>Fungi</taxon>
        <taxon>Dikarya</taxon>
        <taxon>Basidiomycota</taxon>
        <taxon>Agaricomycotina</taxon>
        <taxon>Agaricomycetes</taxon>
        <taxon>Agaricomycetidae</taxon>
        <taxon>Agaricales</taxon>
        <taxon>Marasmiineae</taxon>
        <taxon>Omphalotaceae</taxon>
        <taxon>Marasmiellus</taxon>
    </lineage>
</organism>
<evidence type="ECO:0000256" key="1">
    <source>
        <dbReference type="SAM" id="MobiDB-lite"/>
    </source>
</evidence>
<dbReference type="Proteomes" id="UP001498398">
    <property type="component" value="Unassembled WGS sequence"/>
</dbReference>
<name>A0ABR1JBA0_9AGAR</name>
<gene>
    <name evidence="2" type="ORF">VKT23_011590</name>
</gene>
<protein>
    <submittedName>
        <fullName evidence="2">Uncharacterized protein</fullName>
    </submittedName>
</protein>